<dbReference type="EMBL" id="GL983190">
    <property type="protein sequence ID" value="EGR34165.1"/>
    <property type="molecule type" value="Genomic_DNA"/>
</dbReference>
<dbReference type="AlphaFoldDB" id="G0QKU1"/>
<dbReference type="Gene3D" id="3.40.50.1820">
    <property type="entry name" value="alpha/beta hydrolase"/>
    <property type="match status" value="1"/>
</dbReference>
<dbReference type="Proteomes" id="UP000008983">
    <property type="component" value="Unassembled WGS sequence"/>
</dbReference>
<evidence type="ECO:0000313" key="2">
    <source>
        <dbReference type="Proteomes" id="UP000008983"/>
    </source>
</evidence>
<organism evidence="1 2">
    <name type="scientific">Ichthyophthirius multifiliis</name>
    <name type="common">White spot disease agent</name>
    <name type="synonym">Ich</name>
    <dbReference type="NCBI Taxonomy" id="5932"/>
    <lineage>
        <taxon>Eukaryota</taxon>
        <taxon>Sar</taxon>
        <taxon>Alveolata</taxon>
        <taxon>Ciliophora</taxon>
        <taxon>Intramacronucleata</taxon>
        <taxon>Oligohymenophorea</taxon>
        <taxon>Hymenostomatida</taxon>
        <taxon>Ophryoglenina</taxon>
        <taxon>Ichthyophthirius</taxon>
    </lineage>
</organism>
<keyword evidence="2" id="KW-1185">Reference proteome</keyword>
<dbReference type="SUPFAM" id="SSF53474">
    <property type="entry name" value="alpha/beta-Hydrolases"/>
    <property type="match status" value="2"/>
</dbReference>
<proteinExistence type="predicted"/>
<name>G0QKU1_ICHMU</name>
<protein>
    <submittedName>
        <fullName evidence="1">Uncharacterized protein</fullName>
    </submittedName>
</protein>
<sequence>MDVVKAHLIQQQKIIYIQIYIFLQKKHLLKDCECIVDYLRIDLKQQKIGIHGQSIGGMIACYVAYSKKLDFLIADRTFSQISDIGQYRLGNKSKQLFRFLTNWDLQINTSYLNCSCYKVISFDIKDDIIPYQASLQNGVSKQYIFNHLNSLDYQYLKSIKQSNGFYSQVKNYFIAKKLQYKKALQNEKQPQIENHIENFISINDYNSLFNSIRRIIEIIVEISKYRTVEHNTTFNSFLNDENNRLNRSISVPESRNKPQKIIDIPLNNQNPLNENIKSDKQFQDFIINCFTAFDKFDSGGLTIASIFTAFQQNQQYEIFKVIFIYQYFYFIFQKSNLF</sequence>
<dbReference type="GeneID" id="14910352"/>
<dbReference type="InParanoid" id="G0QKU1"/>
<accession>G0QKU1</accession>
<evidence type="ECO:0000313" key="1">
    <source>
        <dbReference type="EMBL" id="EGR34165.1"/>
    </source>
</evidence>
<dbReference type="RefSeq" id="XP_004039469.1">
    <property type="nucleotide sequence ID" value="XM_004039421.1"/>
</dbReference>
<gene>
    <name evidence="1" type="ORF">IMG5_021850</name>
</gene>
<reference evidence="1 2" key="1">
    <citation type="submission" date="2011-07" db="EMBL/GenBank/DDBJ databases">
        <authorList>
            <person name="Coyne R."/>
            <person name="Brami D."/>
            <person name="Johnson J."/>
            <person name="Hostetler J."/>
            <person name="Hannick L."/>
            <person name="Clark T."/>
            <person name="Cassidy-Hanley D."/>
            <person name="Inman J."/>
        </authorList>
    </citation>
    <scope>NUCLEOTIDE SEQUENCE [LARGE SCALE GENOMIC DNA]</scope>
    <source>
        <strain evidence="1 2">G5</strain>
    </source>
</reference>
<dbReference type="InterPro" id="IPR029058">
    <property type="entry name" value="AB_hydrolase_fold"/>
</dbReference>
<dbReference type="OrthoDB" id="10249433at2759"/>